<dbReference type="Pfam" id="PF01535">
    <property type="entry name" value="PPR"/>
    <property type="match status" value="3"/>
</dbReference>
<proteinExistence type="predicted"/>
<dbReference type="Pfam" id="PF13041">
    <property type="entry name" value="PPR_2"/>
    <property type="match status" value="2"/>
</dbReference>
<feature type="repeat" description="PPR" evidence="2">
    <location>
        <begin position="210"/>
        <end position="244"/>
    </location>
</feature>
<accession>A0AB40BSP1</accession>
<dbReference type="GO" id="GO:0009451">
    <property type="term" value="P:RNA modification"/>
    <property type="evidence" value="ECO:0007669"/>
    <property type="project" value="InterPro"/>
</dbReference>
<protein>
    <submittedName>
        <fullName evidence="4">Pentatricopeptide repeat-containing protein At2g13600-like</fullName>
    </submittedName>
</protein>
<dbReference type="Pfam" id="PF20431">
    <property type="entry name" value="E_motif"/>
    <property type="match status" value="1"/>
</dbReference>
<dbReference type="NCBIfam" id="TIGR00756">
    <property type="entry name" value="PPR"/>
    <property type="match status" value="4"/>
</dbReference>
<keyword evidence="3" id="KW-1185">Reference proteome</keyword>
<keyword evidence="1" id="KW-0677">Repeat</keyword>
<evidence type="ECO:0000313" key="3">
    <source>
        <dbReference type="Proteomes" id="UP001515500"/>
    </source>
</evidence>
<dbReference type="RefSeq" id="XP_039130432.1">
    <property type="nucleotide sequence ID" value="XM_039274498.1"/>
</dbReference>
<dbReference type="FunFam" id="1.25.40.10:FF:000090">
    <property type="entry name" value="Pentatricopeptide repeat-containing protein, chloroplastic"/>
    <property type="match status" value="1"/>
</dbReference>
<dbReference type="InterPro" id="IPR011990">
    <property type="entry name" value="TPR-like_helical_dom_sf"/>
</dbReference>
<dbReference type="PROSITE" id="PS51375">
    <property type="entry name" value="PPR"/>
    <property type="match status" value="4"/>
</dbReference>
<evidence type="ECO:0000256" key="2">
    <source>
        <dbReference type="PROSITE-ProRule" id="PRU00708"/>
    </source>
</evidence>
<dbReference type="GeneID" id="120266847"/>
<gene>
    <name evidence="4" type="primary">LOC120266847</name>
</gene>
<dbReference type="PANTHER" id="PTHR47926:SF452">
    <property type="entry name" value="PENTATRICOPEPTIDE REPEAT-CONTAINING PROTEIN"/>
    <property type="match status" value="1"/>
</dbReference>
<dbReference type="PANTHER" id="PTHR47926">
    <property type="entry name" value="PENTATRICOPEPTIDE REPEAT-CONTAINING PROTEIN"/>
    <property type="match status" value="1"/>
</dbReference>
<dbReference type="InterPro" id="IPR002885">
    <property type="entry name" value="PPR_rpt"/>
</dbReference>
<dbReference type="GO" id="GO:0003729">
    <property type="term" value="F:mRNA binding"/>
    <property type="evidence" value="ECO:0007669"/>
    <property type="project" value="UniProtKB-ARBA"/>
</dbReference>
<dbReference type="InterPro" id="IPR046960">
    <property type="entry name" value="PPR_At4g14850-like_plant"/>
</dbReference>
<dbReference type="AlphaFoldDB" id="A0AB40BSP1"/>
<sequence>MALKLGHQSNTFVLPSLLRSCPHVAAGEALHADATKRGFISDPYIASSIVAMYSDHHSFSNARKMFDEMPDPNSITWNSSISSFFRAGNSSLARELFDCMPCPNAITWSAMISGYAQNGHAKDSLRMFVRMRRELVSLSAVNSDIVAGVLSACAQSKDFSFGQQVHGYTMKISSFVEDDEFVGTVLVEMYGKCGYMEFARRSFNSMVNKNVVAWSSLIANYVNNHEPLMAMKAFREMINSGAAPNNVTLTSLISACAYLMRISNGKELHGYLTRRRLEKPDLFISTALIDMYGKLGATCYARRILDKEGDLSGNRSIPMWNAMISGFAVNDLVDDVWNTIRYIAKSSNSGMQLNSVTMAIILPICARSTLLLYGREIHCYALKNNLDRDILVGNGLLDMYSKCGKVGWAKNQFCLMPEKNRISWTALIDGYGMNNEPHAAIDVFNRMVMEKNTEPDHITFVALISACSHSGLVEAGLRYFDVMTREYGIKPREENYGSLVDLLARAGYISEARCIAETMPVKPGTNVWGALLGASRIHGDVSEGELAASNLLELDSEENGFRALLCHIYAGIGRLDCSAKVRSSMDEGSVNKRHGCTWMETK</sequence>
<organism evidence="3 4">
    <name type="scientific">Dioscorea cayennensis subsp. rotundata</name>
    <name type="common">White Guinea yam</name>
    <name type="synonym">Dioscorea rotundata</name>
    <dbReference type="NCBI Taxonomy" id="55577"/>
    <lineage>
        <taxon>Eukaryota</taxon>
        <taxon>Viridiplantae</taxon>
        <taxon>Streptophyta</taxon>
        <taxon>Embryophyta</taxon>
        <taxon>Tracheophyta</taxon>
        <taxon>Spermatophyta</taxon>
        <taxon>Magnoliopsida</taxon>
        <taxon>Liliopsida</taxon>
        <taxon>Dioscoreales</taxon>
        <taxon>Dioscoreaceae</taxon>
        <taxon>Dioscorea</taxon>
    </lineage>
</organism>
<reference evidence="4" key="1">
    <citation type="submission" date="2025-08" db="UniProtKB">
        <authorList>
            <consortium name="RefSeq"/>
        </authorList>
    </citation>
    <scope>IDENTIFICATION</scope>
</reference>
<feature type="repeat" description="PPR" evidence="2">
    <location>
        <begin position="456"/>
        <end position="491"/>
    </location>
</feature>
<dbReference type="FunFam" id="1.25.40.10:FF:000073">
    <property type="entry name" value="Pentatricopeptide repeat-containing protein chloroplastic"/>
    <property type="match status" value="1"/>
</dbReference>
<feature type="repeat" description="PPR" evidence="2">
    <location>
        <begin position="104"/>
        <end position="138"/>
    </location>
</feature>
<evidence type="ECO:0000256" key="1">
    <source>
        <dbReference type="ARBA" id="ARBA00022737"/>
    </source>
</evidence>
<evidence type="ECO:0000313" key="4">
    <source>
        <dbReference type="RefSeq" id="XP_039130432.1"/>
    </source>
</evidence>
<feature type="repeat" description="PPR" evidence="2">
    <location>
        <begin position="420"/>
        <end position="455"/>
    </location>
</feature>
<dbReference type="InterPro" id="IPR046848">
    <property type="entry name" value="E_motif"/>
</dbReference>
<dbReference type="Proteomes" id="UP001515500">
    <property type="component" value="Chromosome 8"/>
</dbReference>
<name>A0AB40BSP1_DIOCR</name>
<dbReference type="Gene3D" id="1.25.40.10">
    <property type="entry name" value="Tetratricopeptide repeat domain"/>
    <property type="match status" value="4"/>
</dbReference>